<evidence type="ECO:0000256" key="1">
    <source>
        <dbReference type="ARBA" id="ARBA00023125"/>
    </source>
</evidence>
<evidence type="ECO:0000313" key="6">
    <source>
        <dbReference type="Proteomes" id="UP001589700"/>
    </source>
</evidence>
<organism evidence="5 6">
    <name type="scientific">Dietzia aerolata</name>
    <dbReference type="NCBI Taxonomy" id="595984"/>
    <lineage>
        <taxon>Bacteria</taxon>
        <taxon>Bacillati</taxon>
        <taxon>Actinomycetota</taxon>
        <taxon>Actinomycetes</taxon>
        <taxon>Mycobacteriales</taxon>
        <taxon>Dietziaceae</taxon>
        <taxon>Dietzia</taxon>
    </lineage>
</organism>
<dbReference type="EMBL" id="JBHMDY010000006">
    <property type="protein sequence ID" value="MFB9260437.1"/>
    <property type="molecule type" value="Genomic_DNA"/>
</dbReference>
<feature type="domain" description="HTH tetR-type" evidence="4">
    <location>
        <begin position="34"/>
        <end position="94"/>
    </location>
</feature>
<feature type="DNA-binding region" description="H-T-H motif" evidence="2">
    <location>
        <begin position="57"/>
        <end position="76"/>
    </location>
</feature>
<evidence type="ECO:0000313" key="5">
    <source>
        <dbReference type="EMBL" id="MFB9260437.1"/>
    </source>
</evidence>
<keyword evidence="1 2" id="KW-0238">DNA-binding</keyword>
<name>A0ABV5JSQ6_9ACTN</name>
<evidence type="ECO:0000256" key="2">
    <source>
        <dbReference type="PROSITE-ProRule" id="PRU00335"/>
    </source>
</evidence>
<dbReference type="InterPro" id="IPR050109">
    <property type="entry name" value="HTH-type_TetR-like_transc_reg"/>
</dbReference>
<dbReference type="Proteomes" id="UP001589700">
    <property type="component" value="Unassembled WGS sequence"/>
</dbReference>
<accession>A0ABV5JSQ6</accession>
<evidence type="ECO:0000259" key="4">
    <source>
        <dbReference type="PROSITE" id="PS50977"/>
    </source>
</evidence>
<sequence length="222" mass="24075">MTDRPAPSRSDAPSGPSRAATTQAAPHPSANPRAATRDRALDAAHACVLDLGIDRTTMVEVSRRSGLGRTTLYRHWPHSTALLTDLLTRELTSAVAHLGPDAPDPTAPRSADEIVDLTCDLADQIRTDPLLEALRRDESSLLSEYLLRRLGTSQRTLIDLLRTVLAQSDDQRLAGRDPDATATMLYLAAQGAVLSAPLADPPLDPPTWRAELHRLIRGYLLS</sequence>
<dbReference type="PANTHER" id="PTHR30055:SF153">
    <property type="entry name" value="HTH-TYPE TRANSCRIPTIONAL REPRESSOR RV3405C"/>
    <property type="match status" value="1"/>
</dbReference>
<comment type="caution">
    <text evidence="5">The sequence shown here is derived from an EMBL/GenBank/DDBJ whole genome shotgun (WGS) entry which is preliminary data.</text>
</comment>
<dbReference type="Pfam" id="PF00440">
    <property type="entry name" value="TetR_N"/>
    <property type="match status" value="1"/>
</dbReference>
<dbReference type="PANTHER" id="PTHR30055">
    <property type="entry name" value="HTH-TYPE TRANSCRIPTIONAL REGULATOR RUTR"/>
    <property type="match status" value="1"/>
</dbReference>
<keyword evidence="6" id="KW-1185">Reference proteome</keyword>
<proteinExistence type="predicted"/>
<dbReference type="PROSITE" id="PS50977">
    <property type="entry name" value="HTH_TETR_2"/>
    <property type="match status" value="1"/>
</dbReference>
<evidence type="ECO:0000256" key="3">
    <source>
        <dbReference type="SAM" id="MobiDB-lite"/>
    </source>
</evidence>
<dbReference type="RefSeq" id="WP_380023669.1">
    <property type="nucleotide sequence ID" value="NZ_JBHMDY010000006.1"/>
</dbReference>
<feature type="region of interest" description="Disordered" evidence="3">
    <location>
        <begin position="1"/>
        <end position="37"/>
    </location>
</feature>
<dbReference type="InterPro" id="IPR001647">
    <property type="entry name" value="HTH_TetR"/>
</dbReference>
<gene>
    <name evidence="5" type="ORF">ACFFVD_11550</name>
</gene>
<protein>
    <submittedName>
        <fullName evidence="5">TetR/AcrR family transcriptional regulator</fullName>
    </submittedName>
</protein>
<reference evidence="5 6" key="1">
    <citation type="submission" date="2024-09" db="EMBL/GenBank/DDBJ databases">
        <authorList>
            <person name="Sun Q."/>
            <person name="Mori K."/>
        </authorList>
    </citation>
    <scope>NUCLEOTIDE SEQUENCE [LARGE SCALE GENOMIC DNA]</scope>
    <source>
        <strain evidence="5 6">CCM 7659</strain>
    </source>
</reference>